<comment type="caution">
    <text evidence="1">The sequence shown here is derived from an EMBL/GenBank/DDBJ whole genome shotgun (WGS) entry which is preliminary data.</text>
</comment>
<gene>
    <name evidence="1" type="ORF">F2Q69_00040896</name>
</gene>
<dbReference type="EMBL" id="QGKX02001621">
    <property type="protein sequence ID" value="KAF3503037.1"/>
    <property type="molecule type" value="Genomic_DNA"/>
</dbReference>
<dbReference type="AlphaFoldDB" id="A0A8S9NMG3"/>
<dbReference type="Proteomes" id="UP000712600">
    <property type="component" value="Unassembled WGS sequence"/>
</dbReference>
<proteinExistence type="predicted"/>
<protein>
    <submittedName>
        <fullName evidence="1">Uncharacterized protein</fullName>
    </submittedName>
</protein>
<sequence>MGKEMKERSSNTLASQPKPAIILPKTVEQARLTLERIGLVSDLKHIDLLFLANQASVALFGEKVVAPEDSLTGGVEKHASARSGKGNCFEILRNLWRKLEQAQQAAQVEQAKHPSNGCREEKRFEKKYVRKKRGYITMVKLIQHLSKQKQQQMDKAVAVE</sequence>
<reference evidence="1" key="1">
    <citation type="submission" date="2019-12" db="EMBL/GenBank/DDBJ databases">
        <title>Genome sequencing and annotation of Brassica cretica.</title>
        <authorList>
            <person name="Studholme D.J."/>
            <person name="Sarris P."/>
        </authorList>
    </citation>
    <scope>NUCLEOTIDE SEQUENCE</scope>
    <source>
        <strain evidence="1">PFS-109/04</strain>
        <tissue evidence="1">Leaf</tissue>
    </source>
</reference>
<accession>A0A8S9NMG3</accession>
<evidence type="ECO:0000313" key="2">
    <source>
        <dbReference type="Proteomes" id="UP000712600"/>
    </source>
</evidence>
<organism evidence="1 2">
    <name type="scientific">Brassica cretica</name>
    <name type="common">Mustard</name>
    <dbReference type="NCBI Taxonomy" id="69181"/>
    <lineage>
        <taxon>Eukaryota</taxon>
        <taxon>Viridiplantae</taxon>
        <taxon>Streptophyta</taxon>
        <taxon>Embryophyta</taxon>
        <taxon>Tracheophyta</taxon>
        <taxon>Spermatophyta</taxon>
        <taxon>Magnoliopsida</taxon>
        <taxon>eudicotyledons</taxon>
        <taxon>Gunneridae</taxon>
        <taxon>Pentapetalae</taxon>
        <taxon>rosids</taxon>
        <taxon>malvids</taxon>
        <taxon>Brassicales</taxon>
        <taxon>Brassicaceae</taxon>
        <taxon>Brassiceae</taxon>
        <taxon>Brassica</taxon>
    </lineage>
</organism>
<name>A0A8S9NMG3_BRACR</name>
<evidence type="ECO:0000313" key="1">
    <source>
        <dbReference type="EMBL" id="KAF3503037.1"/>
    </source>
</evidence>